<name>A0A1B8ZXP3_9FLAO</name>
<dbReference type="GO" id="GO:0016020">
    <property type="term" value="C:membrane"/>
    <property type="evidence" value="ECO:0007669"/>
    <property type="project" value="UniProtKB-SubCell"/>
</dbReference>
<reference evidence="7 8" key="1">
    <citation type="submission" date="2016-07" db="EMBL/GenBank/DDBJ databases">
        <authorList>
            <person name="Jeong J.-J."/>
            <person name="Kim D.W."/>
            <person name="Sang M.K."/>
            <person name="Choi I.-G."/>
            <person name="Kim K.D."/>
        </authorList>
    </citation>
    <scope>NUCLEOTIDE SEQUENCE [LARGE SCALE GENOMIC DNA]</scope>
    <source>
        <strain evidence="7 8">UTM-3</strain>
    </source>
</reference>
<evidence type="ECO:0000256" key="1">
    <source>
        <dbReference type="ARBA" id="ARBA00004141"/>
    </source>
</evidence>
<dbReference type="Proteomes" id="UP000092651">
    <property type="component" value="Unassembled WGS sequence"/>
</dbReference>
<keyword evidence="3 5" id="KW-1133">Transmembrane helix</keyword>
<feature type="transmembrane region" description="Helical" evidence="5">
    <location>
        <begin position="116"/>
        <end position="133"/>
    </location>
</feature>
<dbReference type="GO" id="GO:0030416">
    <property type="term" value="P:methylamine metabolic process"/>
    <property type="evidence" value="ECO:0007669"/>
    <property type="project" value="InterPro"/>
</dbReference>
<keyword evidence="2 5" id="KW-0812">Transmembrane</keyword>
<accession>A0A1B8ZXP3</accession>
<feature type="transmembrane region" description="Helical" evidence="5">
    <location>
        <begin position="7"/>
        <end position="25"/>
    </location>
</feature>
<dbReference type="EMBL" id="MAYH01000012">
    <property type="protein sequence ID" value="OCA76370.1"/>
    <property type="molecule type" value="Genomic_DNA"/>
</dbReference>
<dbReference type="InterPro" id="IPR009908">
    <property type="entry name" value="Methylamine_util_MauE"/>
</dbReference>
<feature type="transmembrane region" description="Helical" evidence="5">
    <location>
        <begin position="45"/>
        <end position="67"/>
    </location>
</feature>
<proteinExistence type="predicted"/>
<comment type="caution">
    <text evidence="7">The sequence shown here is derived from an EMBL/GenBank/DDBJ whole genome shotgun (WGS) entry which is preliminary data.</text>
</comment>
<evidence type="ECO:0000313" key="8">
    <source>
        <dbReference type="Proteomes" id="UP000092651"/>
    </source>
</evidence>
<evidence type="ECO:0000256" key="2">
    <source>
        <dbReference type="ARBA" id="ARBA00022692"/>
    </source>
</evidence>
<evidence type="ECO:0000256" key="3">
    <source>
        <dbReference type="ARBA" id="ARBA00022989"/>
    </source>
</evidence>
<keyword evidence="8" id="KW-1185">Reference proteome</keyword>
<evidence type="ECO:0000256" key="4">
    <source>
        <dbReference type="ARBA" id="ARBA00023136"/>
    </source>
</evidence>
<evidence type="ECO:0000313" key="7">
    <source>
        <dbReference type="EMBL" id="OCA76370.1"/>
    </source>
</evidence>
<dbReference type="Pfam" id="PF07291">
    <property type="entry name" value="MauE"/>
    <property type="match status" value="1"/>
</dbReference>
<protein>
    <submittedName>
        <fullName evidence="7">Tellurium resistance protein TerC</fullName>
    </submittedName>
</protein>
<feature type="domain" description="Methylamine utilisation protein MauE" evidence="6">
    <location>
        <begin position="6"/>
        <end position="132"/>
    </location>
</feature>
<evidence type="ECO:0000259" key="6">
    <source>
        <dbReference type="Pfam" id="PF07291"/>
    </source>
</evidence>
<gene>
    <name evidence="7" type="ORF">BBI01_06665</name>
</gene>
<keyword evidence="4 5" id="KW-0472">Membrane</keyword>
<organism evidence="7 8">
    <name type="scientific">Chryseobacterium artocarpi</name>
    <dbReference type="NCBI Taxonomy" id="1414727"/>
    <lineage>
        <taxon>Bacteria</taxon>
        <taxon>Pseudomonadati</taxon>
        <taxon>Bacteroidota</taxon>
        <taxon>Flavobacteriia</taxon>
        <taxon>Flavobacteriales</taxon>
        <taxon>Weeksellaceae</taxon>
        <taxon>Chryseobacterium group</taxon>
        <taxon>Chryseobacterium</taxon>
    </lineage>
</organism>
<comment type="subcellular location">
    <subcellularLocation>
        <location evidence="1">Membrane</location>
        <topology evidence="1">Multi-pass membrane protein</topology>
    </subcellularLocation>
</comment>
<evidence type="ECO:0000256" key="5">
    <source>
        <dbReference type="SAM" id="Phobius"/>
    </source>
</evidence>
<dbReference type="AlphaFoldDB" id="A0A1B8ZXP3"/>
<feature type="transmembrane region" description="Helical" evidence="5">
    <location>
        <begin position="74"/>
        <end position="96"/>
    </location>
</feature>
<feature type="transmembrane region" description="Helical" evidence="5">
    <location>
        <begin position="145"/>
        <end position="164"/>
    </location>
</feature>
<dbReference type="OrthoDB" id="673785at2"/>
<sequence length="490" mass="56202">MGTIKKYYIKVISILLAILFLYAAMSKALDFENFQIQLAQSPLLSAYAEIISYSIIIIEIIVAICLFIPYTNRLGLYASLGLMSAFTVYIYLILNYSDFIPCSCGGILEKLGWTEHLLFNLFFVILTITAILINDFHVIGWRRPALYCGIATTASCLAVSVLFLRSEHTIKKENNFTRRFLLNPIAEEKKFNMGSDSYYFAGIDNSRIYLGSSTAPLWLTSLDLQLKDTVSFRLYLDRSDYPFRNLQTLVKNGFYYLFDGSVPIIYRGTIGNRQARTISTGDAYFTQMIVLDTIDFALRSQSRKNKQYILARLKLDSTPKVSIYENILQKQVDGVFDSDGRLLSDDTKNKLIYIYGYRNQIIKMDNNLKVLDSLRTIDTVSRVKISVVQLSDGRHKMNTPPFRVNKSVAMDHGYLYNESNLKGKHESSAAWRNSAIIDIYNIEKKEYVGSFYIRKNTEEKIVGMIANGKFLYVLIGHELRRLRFRDALLN</sequence>